<dbReference type="AlphaFoldDB" id="A0A1A8TKI8"/>
<dbReference type="Gene3D" id="1.20.1600.10">
    <property type="entry name" value="Outer membrane efflux proteins (OEP)"/>
    <property type="match status" value="1"/>
</dbReference>
<dbReference type="EMBL" id="FLOC01000015">
    <property type="protein sequence ID" value="SBS33461.1"/>
    <property type="molecule type" value="Genomic_DNA"/>
</dbReference>
<dbReference type="SUPFAM" id="SSF56954">
    <property type="entry name" value="Outer membrane efflux proteins (OEP)"/>
    <property type="match status" value="1"/>
</dbReference>
<evidence type="ECO:0000256" key="3">
    <source>
        <dbReference type="ARBA" id="ARBA00022692"/>
    </source>
</evidence>
<evidence type="ECO:0000256" key="1">
    <source>
        <dbReference type="ARBA" id="ARBA00004442"/>
    </source>
</evidence>
<keyword evidence="4" id="KW-0472">Membrane</keyword>
<feature type="chain" id="PRO_5008379110" evidence="7">
    <location>
        <begin position="27"/>
        <end position="438"/>
    </location>
</feature>
<dbReference type="RefSeq" id="WP_082861108.1">
    <property type="nucleotide sequence ID" value="NZ_FLOC01000015.1"/>
</dbReference>
<gene>
    <name evidence="8" type="ORF">MAQ5080_02588</name>
</gene>
<keyword evidence="5" id="KW-0998">Cell outer membrane</keyword>
<evidence type="ECO:0000256" key="4">
    <source>
        <dbReference type="ARBA" id="ARBA00023136"/>
    </source>
</evidence>
<evidence type="ECO:0000256" key="5">
    <source>
        <dbReference type="ARBA" id="ARBA00023237"/>
    </source>
</evidence>
<keyword evidence="9" id="KW-1185">Reference proteome</keyword>
<feature type="signal peptide" evidence="7">
    <location>
        <begin position="1"/>
        <end position="26"/>
    </location>
</feature>
<evidence type="ECO:0000313" key="8">
    <source>
        <dbReference type="EMBL" id="SBS33461.1"/>
    </source>
</evidence>
<reference evidence="8 9" key="1">
    <citation type="submission" date="2016-06" db="EMBL/GenBank/DDBJ databases">
        <authorList>
            <person name="Kjaerup R.B."/>
            <person name="Dalgaard T.S."/>
            <person name="Juul-Madsen H.R."/>
        </authorList>
    </citation>
    <scope>NUCLEOTIDE SEQUENCE [LARGE SCALE GENOMIC DNA]</scope>
    <source>
        <strain evidence="8 9">CECT 5080</strain>
    </source>
</reference>
<accession>A0A1A8TKI8</accession>
<evidence type="ECO:0000256" key="7">
    <source>
        <dbReference type="SAM" id="SignalP"/>
    </source>
</evidence>
<proteinExistence type="predicted"/>
<dbReference type="PANTHER" id="PTHR30026:SF20">
    <property type="entry name" value="OUTER MEMBRANE PROTEIN TOLC"/>
    <property type="match status" value="1"/>
</dbReference>
<dbReference type="GO" id="GO:0015288">
    <property type="term" value="F:porin activity"/>
    <property type="evidence" value="ECO:0007669"/>
    <property type="project" value="TreeGrafter"/>
</dbReference>
<dbReference type="GO" id="GO:0015562">
    <property type="term" value="F:efflux transmembrane transporter activity"/>
    <property type="evidence" value="ECO:0007669"/>
    <property type="project" value="InterPro"/>
</dbReference>
<keyword evidence="7" id="KW-0732">Signal</keyword>
<keyword evidence="6" id="KW-0175">Coiled coil</keyword>
<dbReference type="Proteomes" id="UP000092627">
    <property type="component" value="Unassembled WGS sequence"/>
</dbReference>
<dbReference type="STRING" id="295068.MAQ5080_02588"/>
<evidence type="ECO:0000256" key="6">
    <source>
        <dbReference type="SAM" id="Coils"/>
    </source>
</evidence>
<dbReference type="InterPro" id="IPR051906">
    <property type="entry name" value="TolC-like"/>
</dbReference>
<feature type="coiled-coil region" evidence="6">
    <location>
        <begin position="182"/>
        <end position="209"/>
    </location>
</feature>
<name>A0A1A8TKI8_9GAMM</name>
<sequence>MFHIRIPMLRACGALGLLALASSAYAESLTLSQTVTQALKQDAWLAANSKQQQSAIALSQGALALPDPKISVGVLNMPTDTFDFEQEAMTQLSVQVTQMFPVGDSLQIGSDQQLVKVEQAKWQRANRVALLEKDVTRLWLSAYYYQQALQIVSQSKPLFEQLNDAVASNYRASYGSARQQDLLRAELELSKLDQRLIELTQARDNALNQLKQYLPQQLGEQLSVARRDQALAKLSINDSLSHEQIAVSLSHHPLVKLIDMRTDGAHLDQSLAEQKYKPQWGVTLGYGYRGDTPNGSDRADLASLAVSVSMPIFSTSRQDAEVSAARLQAEALASDRELLLNELLSRYQAVMGNWTQLKKREALYQTELLPKYHASSEAALNAYTRDDGRFVDIVQARIAELNAQVELLGIQVEQSKQAAELNYLITRHQAPSSKGEQL</sequence>
<keyword evidence="2" id="KW-1134">Transmembrane beta strand</keyword>
<dbReference type="GO" id="GO:1990281">
    <property type="term" value="C:efflux pump complex"/>
    <property type="evidence" value="ECO:0007669"/>
    <property type="project" value="TreeGrafter"/>
</dbReference>
<protein>
    <submittedName>
        <fullName evidence="8">Outer membrane efflux protein</fullName>
    </submittedName>
</protein>
<evidence type="ECO:0000256" key="2">
    <source>
        <dbReference type="ARBA" id="ARBA00022452"/>
    </source>
</evidence>
<organism evidence="8 9">
    <name type="scientific">Marinomonas aquimarina</name>
    <dbReference type="NCBI Taxonomy" id="295068"/>
    <lineage>
        <taxon>Bacteria</taxon>
        <taxon>Pseudomonadati</taxon>
        <taxon>Pseudomonadota</taxon>
        <taxon>Gammaproteobacteria</taxon>
        <taxon>Oceanospirillales</taxon>
        <taxon>Oceanospirillaceae</taxon>
        <taxon>Marinomonas</taxon>
    </lineage>
</organism>
<dbReference type="PANTHER" id="PTHR30026">
    <property type="entry name" value="OUTER MEMBRANE PROTEIN TOLC"/>
    <property type="match status" value="1"/>
</dbReference>
<comment type="subcellular location">
    <subcellularLocation>
        <location evidence="1">Cell outer membrane</location>
    </subcellularLocation>
</comment>
<dbReference type="GO" id="GO:0009279">
    <property type="term" value="C:cell outer membrane"/>
    <property type="evidence" value="ECO:0007669"/>
    <property type="project" value="UniProtKB-SubCell"/>
</dbReference>
<keyword evidence="3" id="KW-0812">Transmembrane</keyword>
<evidence type="ECO:0000313" key="9">
    <source>
        <dbReference type="Proteomes" id="UP000092627"/>
    </source>
</evidence>
<dbReference type="OrthoDB" id="5607838at2"/>